<keyword evidence="2" id="KW-1185">Reference proteome</keyword>
<reference evidence="1" key="1">
    <citation type="submission" date="2021-02" db="EMBL/GenBank/DDBJ databases">
        <authorList>
            <consortium name="DOE Joint Genome Institute"/>
            <person name="Ahrendt S."/>
            <person name="Looney B.P."/>
            <person name="Miyauchi S."/>
            <person name="Morin E."/>
            <person name="Drula E."/>
            <person name="Courty P.E."/>
            <person name="Chicoki N."/>
            <person name="Fauchery L."/>
            <person name="Kohler A."/>
            <person name="Kuo A."/>
            <person name="Labutti K."/>
            <person name="Pangilinan J."/>
            <person name="Lipzen A."/>
            <person name="Riley R."/>
            <person name="Andreopoulos W."/>
            <person name="He G."/>
            <person name="Johnson J."/>
            <person name="Barry K.W."/>
            <person name="Grigoriev I.V."/>
            <person name="Nagy L."/>
            <person name="Hibbett D."/>
            <person name="Henrissat B."/>
            <person name="Matheny P.B."/>
            <person name="Labbe J."/>
            <person name="Martin F."/>
        </authorList>
    </citation>
    <scope>NUCLEOTIDE SEQUENCE</scope>
    <source>
        <strain evidence="1">FP105234-sp</strain>
    </source>
</reference>
<sequence>MSAAVLAAAQSEAHAWLRIPSFAPSPSSPPSQSSIMGVLPTFAFRHQPLKALYYTFLVLSLFVRLPFWILISAVPAWRPRRSWSLKRAVLVRLFKLVVESGFVVDPFLTRVDVSKKAKDPDRVGMVWVDGVPPELVVGEVKEAARVNKVEPATVPGFWYGKRSERGYGYPAEAGEKVLYALHGGSYTDLVHQIPQA</sequence>
<evidence type="ECO:0000313" key="1">
    <source>
        <dbReference type="EMBL" id="KAI0038336.1"/>
    </source>
</evidence>
<comment type="caution">
    <text evidence="1">The sequence shown here is derived from an EMBL/GenBank/DDBJ whole genome shotgun (WGS) entry which is preliminary data.</text>
</comment>
<dbReference type="Proteomes" id="UP000814033">
    <property type="component" value="Unassembled WGS sequence"/>
</dbReference>
<evidence type="ECO:0000313" key="2">
    <source>
        <dbReference type="Proteomes" id="UP000814033"/>
    </source>
</evidence>
<protein>
    <submittedName>
        <fullName evidence="1">Uncharacterized protein</fullName>
    </submittedName>
</protein>
<gene>
    <name evidence="1" type="ORF">FA95DRAFT_1613462</name>
</gene>
<proteinExistence type="predicted"/>
<name>A0ACB8R2J0_9AGAM</name>
<accession>A0ACB8R2J0</accession>
<dbReference type="EMBL" id="MU276526">
    <property type="protein sequence ID" value="KAI0038336.1"/>
    <property type="molecule type" value="Genomic_DNA"/>
</dbReference>
<organism evidence="1 2">
    <name type="scientific">Auriscalpium vulgare</name>
    <dbReference type="NCBI Taxonomy" id="40419"/>
    <lineage>
        <taxon>Eukaryota</taxon>
        <taxon>Fungi</taxon>
        <taxon>Dikarya</taxon>
        <taxon>Basidiomycota</taxon>
        <taxon>Agaricomycotina</taxon>
        <taxon>Agaricomycetes</taxon>
        <taxon>Russulales</taxon>
        <taxon>Auriscalpiaceae</taxon>
        <taxon>Auriscalpium</taxon>
    </lineage>
</organism>
<reference evidence="1" key="2">
    <citation type="journal article" date="2022" name="New Phytol.">
        <title>Evolutionary transition to the ectomycorrhizal habit in the genomes of a hyperdiverse lineage of mushroom-forming fungi.</title>
        <authorList>
            <person name="Looney B."/>
            <person name="Miyauchi S."/>
            <person name="Morin E."/>
            <person name="Drula E."/>
            <person name="Courty P.E."/>
            <person name="Kohler A."/>
            <person name="Kuo A."/>
            <person name="LaButti K."/>
            <person name="Pangilinan J."/>
            <person name="Lipzen A."/>
            <person name="Riley R."/>
            <person name="Andreopoulos W."/>
            <person name="He G."/>
            <person name="Johnson J."/>
            <person name="Nolan M."/>
            <person name="Tritt A."/>
            <person name="Barry K.W."/>
            <person name="Grigoriev I.V."/>
            <person name="Nagy L.G."/>
            <person name="Hibbett D."/>
            <person name="Henrissat B."/>
            <person name="Matheny P.B."/>
            <person name="Labbe J."/>
            <person name="Martin F.M."/>
        </authorList>
    </citation>
    <scope>NUCLEOTIDE SEQUENCE</scope>
    <source>
        <strain evidence="1">FP105234-sp</strain>
    </source>
</reference>